<keyword evidence="5 6" id="KW-0949">S-adenosyl-L-methionine</keyword>
<evidence type="ECO:0000256" key="2">
    <source>
        <dbReference type="ARBA" id="ARBA00022552"/>
    </source>
</evidence>
<evidence type="ECO:0000256" key="4">
    <source>
        <dbReference type="ARBA" id="ARBA00022679"/>
    </source>
</evidence>
<dbReference type="EC" id="2.1.1.170" evidence="6"/>
<dbReference type="EMBL" id="FXYF01000001">
    <property type="protein sequence ID" value="SMX32336.1"/>
    <property type="molecule type" value="Genomic_DNA"/>
</dbReference>
<dbReference type="Proteomes" id="UP000207598">
    <property type="component" value="Unassembled WGS sequence"/>
</dbReference>
<comment type="function">
    <text evidence="6">Specifically methylates the N7 position of guanine in position 527 of 16S rRNA.</text>
</comment>
<dbReference type="InterPro" id="IPR029063">
    <property type="entry name" value="SAM-dependent_MTases_sf"/>
</dbReference>
<comment type="catalytic activity">
    <reaction evidence="6">
        <text>guanosine(527) in 16S rRNA + S-adenosyl-L-methionine = N(7)-methylguanosine(527) in 16S rRNA + S-adenosyl-L-homocysteine</text>
        <dbReference type="Rhea" id="RHEA:42732"/>
        <dbReference type="Rhea" id="RHEA-COMP:10209"/>
        <dbReference type="Rhea" id="RHEA-COMP:10210"/>
        <dbReference type="ChEBI" id="CHEBI:57856"/>
        <dbReference type="ChEBI" id="CHEBI:59789"/>
        <dbReference type="ChEBI" id="CHEBI:74269"/>
        <dbReference type="ChEBI" id="CHEBI:74480"/>
        <dbReference type="EC" id="2.1.1.170"/>
    </reaction>
</comment>
<dbReference type="OrthoDB" id="9808773at2"/>
<feature type="binding site" evidence="6">
    <location>
        <position position="75"/>
    </location>
    <ligand>
        <name>S-adenosyl-L-methionine</name>
        <dbReference type="ChEBI" id="CHEBI:59789"/>
    </ligand>
</feature>
<dbReference type="PIRSF" id="PIRSF003078">
    <property type="entry name" value="GidB"/>
    <property type="match status" value="1"/>
</dbReference>
<evidence type="ECO:0000256" key="5">
    <source>
        <dbReference type="ARBA" id="ARBA00022691"/>
    </source>
</evidence>
<feature type="binding site" evidence="6">
    <location>
        <position position="70"/>
    </location>
    <ligand>
        <name>S-adenosyl-L-methionine</name>
        <dbReference type="ChEBI" id="CHEBI:59789"/>
    </ligand>
</feature>
<keyword evidence="3 6" id="KW-0489">Methyltransferase</keyword>
<dbReference type="AlphaFoldDB" id="A0A238JRG8"/>
<keyword evidence="8" id="KW-1185">Reference proteome</keyword>
<dbReference type="PANTHER" id="PTHR31760:SF0">
    <property type="entry name" value="S-ADENOSYL-L-METHIONINE-DEPENDENT METHYLTRANSFERASES SUPERFAMILY PROTEIN"/>
    <property type="match status" value="1"/>
</dbReference>
<dbReference type="Pfam" id="PF02527">
    <property type="entry name" value="GidB"/>
    <property type="match status" value="1"/>
</dbReference>
<comment type="similarity">
    <text evidence="6">Belongs to the methyltransferase superfamily. RNA methyltransferase RsmG family.</text>
</comment>
<dbReference type="RefSeq" id="WP_094019120.1">
    <property type="nucleotide sequence ID" value="NZ_FXYF01000001.1"/>
</dbReference>
<feature type="binding site" evidence="6">
    <location>
        <position position="138"/>
    </location>
    <ligand>
        <name>S-adenosyl-L-methionine</name>
        <dbReference type="ChEBI" id="CHEBI:59789"/>
    </ligand>
</feature>
<evidence type="ECO:0000256" key="1">
    <source>
        <dbReference type="ARBA" id="ARBA00022490"/>
    </source>
</evidence>
<protein>
    <recommendedName>
        <fullName evidence="6">Ribosomal RNA small subunit methyltransferase G</fullName>
        <ecNumber evidence="6">2.1.1.170</ecNumber>
    </recommendedName>
    <alternativeName>
        <fullName evidence="6">16S rRNA 7-methylguanosine methyltransferase</fullName>
        <shortName evidence="6">16S rRNA m7G methyltransferase</shortName>
    </alternativeName>
</protein>
<dbReference type="Gene3D" id="3.40.50.150">
    <property type="entry name" value="Vaccinia Virus protein VP39"/>
    <property type="match status" value="1"/>
</dbReference>
<dbReference type="HAMAP" id="MF_00074">
    <property type="entry name" value="16SrRNA_methyltr_G"/>
    <property type="match status" value="1"/>
</dbReference>
<evidence type="ECO:0000256" key="6">
    <source>
        <dbReference type="HAMAP-Rule" id="MF_00074"/>
    </source>
</evidence>
<evidence type="ECO:0000256" key="3">
    <source>
        <dbReference type="ARBA" id="ARBA00022603"/>
    </source>
</evidence>
<keyword evidence="1 6" id="KW-0963">Cytoplasm</keyword>
<dbReference type="NCBIfam" id="TIGR00138">
    <property type="entry name" value="rsmG_gidB"/>
    <property type="match status" value="1"/>
</dbReference>
<dbReference type="SUPFAM" id="SSF53335">
    <property type="entry name" value="S-adenosyl-L-methionine-dependent methyltransferases"/>
    <property type="match status" value="1"/>
</dbReference>
<evidence type="ECO:0000313" key="7">
    <source>
        <dbReference type="EMBL" id="SMX32336.1"/>
    </source>
</evidence>
<reference evidence="7 8" key="1">
    <citation type="submission" date="2017-05" db="EMBL/GenBank/DDBJ databases">
        <authorList>
            <person name="Song R."/>
            <person name="Chenine A.L."/>
            <person name="Ruprecht R.M."/>
        </authorList>
    </citation>
    <scope>NUCLEOTIDE SEQUENCE [LARGE SCALE GENOMIC DNA]</scope>
    <source>
        <strain evidence="7 8">CECT 8898</strain>
    </source>
</reference>
<sequence length="205" mass="22378">MISPETLGIDVSRETCARLEQHLALLRKWNPRINLVSRSTLEDASLRHLRDSAQLVTLAPAPLKHWVDLGSGGGFPGLVVAILLAERDPACRVTMIESDTRKATFLRTVLRETGIAAQVLAQRIEEAAPQNADVVSARALAPLPKLLAFAQRHLHPDGTGLFPKGESWGKELDDARMEWQFSCTPHTSTTNATAVVLEIGDLAHV</sequence>
<keyword evidence="4 6" id="KW-0808">Transferase</keyword>
<dbReference type="PANTHER" id="PTHR31760">
    <property type="entry name" value="S-ADENOSYL-L-METHIONINE-DEPENDENT METHYLTRANSFERASES SUPERFAMILY PROTEIN"/>
    <property type="match status" value="1"/>
</dbReference>
<comment type="subcellular location">
    <subcellularLocation>
        <location evidence="6">Cytoplasm</location>
    </subcellularLocation>
</comment>
<gene>
    <name evidence="6 7" type="primary">rsmG</name>
    <name evidence="7" type="ORF">MAA8898_00223</name>
</gene>
<dbReference type="InterPro" id="IPR003682">
    <property type="entry name" value="rRNA_ssu_MeTfrase_G"/>
</dbReference>
<keyword evidence="2 6" id="KW-0698">rRNA processing</keyword>
<organism evidence="7 8">
    <name type="scientific">Maliponia aquimaris</name>
    <dbReference type="NCBI Taxonomy" id="1673631"/>
    <lineage>
        <taxon>Bacteria</taxon>
        <taxon>Pseudomonadati</taxon>
        <taxon>Pseudomonadota</taxon>
        <taxon>Alphaproteobacteria</taxon>
        <taxon>Rhodobacterales</taxon>
        <taxon>Paracoccaceae</taxon>
        <taxon>Maliponia</taxon>
    </lineage>
</organism>
<dbReference type="GO" id="GO:0070043">
    <property type="term" value="F:rRNA (guanine-N7-)-methyltransferase activity"/>
    <property type="evidence" value="ECO:0007669"/>
    <property type="project" value="UniProtKB-UniRule"/>
</dbReference>
<comment type="caution">
    <text evidence="6">Lacks conserved residue(s) required for the propagation of feature annotation.</text>
</comment>
<evidence type="ECO:0000313" key="8">
    <source>
        <dbReference type="Proteomes" id="UP000207598"/>
    </source>
</evidence>
<proteinExistence type="inferred from homology"/>
<name>A0A238JRG8_9RHOB</name>
<accession>A0A238JRG8</accession>
<feature type="binding site" evidence="6">
    <location>
        <begin position="124"/>
        <end position="125"/>
    </location>
    <ligand>
        <name>S-adenosyl-L-methionine</name>
        <dbReference type="ChEBI" id="CHEBI:59789"/>
    </ligand>
</feature>
<dbReference type="GO" id="GO:0005829">
    <property type="term" value="C:cytosol"/>
    <property type="evidence" value="ECO:0007669"/>
    <property type="project" value="TreeGrafter"/>
</dbReference>